<evidence type="ECO:0000313" key="2">
    <source>
        <dbReference type="Proteomes" id="UP000831534"/>
    </source>
</evidence>
<name>A0ABD8B797_9NEIS</name>
<proteinExistence type="predicted"/>
<dbReference type="EMBL" id="CP091521">
    <property type="protein sequence ID" value="XHH49862.1"/>
    <property type="molecule type" value="Genomic_DNA"/>
</dbReference>
<gene>
    <name evidence="1" type="ORF">LVJ77_12570</name>
</gene>
<dbReference type="AlphaFoldDB" id="A0ABD8B797"/>
<organism evidence="1 2">
    <name type="scientific">Conchiformibius kuhniae</name>
    <dbReference type="NCBI Taxonomy" id="211502"/>
    <lineage>
        <taxon>Bacteria</taxon>
        <taxon>Pseudomonadati</taxon>
        <taxon>Pseudomonadota</taxon>
        <taxon>Betaproteobacteria</taxon>
        <taxon>Neisseriales</taxon>
        <taxon>Neisseriaceae</taxon>
        <taxon>Conchiformibius</taxon>
    </lineage>
</organism>
<dbReference type="RefSeq" id="WP_211224356.1">
    <property type="nucleotide sequence ID" value="NZ_CP091521.1"/>
</dbReference>
<dbReference type="KEGG" id="ckh:LVJ77_12570"/>
<sequence>MFVKRWFIKVCCVSMWIPARSGMTVRGFRGQLMARPRACHHLNFYTENSVQYKKIRHSRECGNPPFDAWQAVFYQGFSCFDLDFCLRGHDGAAFFRLIDDTP</sequence>
<protein>
    <recommendedName>
        <fullName evidence="3">Secreted protein</fullName>
    </recommendedName>
</protein>
<evidence type="ECO:0000313" key="1">
    <source>
        <dbReference type="EMBL" id="XHH49862.1"/>
    </source>
</evidence>
<reference evidence="1 2" key="1">
    <citation type="journal article" date="2022" name="Res Sq">
        <title>Evolution of multicellular longitudinally dividing oral cavity symbionts (Neisseriaceae).</title>
        <authorList>
            <person name="Nyongesa S."/>
            <person name="Weber P."/>
            <person name="Bernet E."/>
            <person name="Pullido F."/>
            <person name="Nieckarz M."/>
            <person name="Delaby M."/>
            <person name="Nieves C."/>
            <person name="Viehboeck T."/>
            <person name="Krause N."/>
            <person name="Rivera-Millot A."/>
            <person name="Nakamura A."/>
            <person name="Vischer N."/>
            <person name="VanNieuwenhze M."/>
            <person name="Brun Y."/>
            <person name="Cava F."/>
            <person name="Bulgheresi S."/>
            <person name="Veyrier F."/>
        </authorList>
    </citation>
    <scope>NUCLEOTIDE SEQUENCE [LARGE SCALE GENOMIC DNA]</scope>
    <source>
        <strain evidence="1 2">17694</strain>
    </source>
</reference>
<evidence type="ECO:0008006" key="3">
    <source>
        <dbReference type="Google" id="ProtNLM"/>
    </source>
</evidence>
<keyword evidence="2" id="KW-1185">Reference proteome</keyword>
<accession>A0ABD8B797</accession>
<dbReference type="Proteomes" id="UP000831534">
    <property type="component" value="Chromosome"/>
</dbReference>